<evidence type="ECO:0000256" key="5">
    <source>
        <dbReference type="ARBA" id="ARBA00023194"/>
    </source>
</evidence>
<gene>
    <name evidence="7" type="ORF">B8W69_29095</name>
</gene>
<evidence type="ECO:0000313" key="7">
    <source>
        <dbReference type="EMBL" id="OSC19895.1"/>
    </source>
</evidence>
<dbReference type="FunFam" id="1.10.1200.10:FF:000005">
    <property type="entry name" value="Nonribosomal peptide synthetase 1"/>
    <property type="match status" value="1"/>
</dbReference>
<dbReference type="PANTHER" id="PTHR45527">
    <property type="entry name" value="NONRIBOSOMAL PEPTIDE SYNTHETASE"/>
    <property type="match status" value="1"/>
</dbReference>
<evidence type="ECO:0000256" key="1">
    <source>
        <dbReference type="ARBA" id="ARBA00001957"/>
    </source>
</evidence>
<dbReference type="SUPFAM" id="SSF56801">
    <property type="entry name" value="Acetyl-CoA synthetase-like"/>
    <property type="match status" value="2"/>
</dbReference>
<dbReference type="NCBIfam" id="TIGR01733">
    <property type="entry name" value="AA-adenyl-dom"/>
    <property type="match status" value="1"/>
</dbReference>
<dbReference type="InterPro" id="IPR006162">
    <property type="entry name" value="Ppantetheine_attach_site"/>
</dbReference>
<comment type="cofactor">
    <cofactor evidence="1">
        <name>pantetheine 4'-phosphate</name>
        <dbReference type="ChEBI" id="CHEBI:47942"/>
    </cofactor>
</comment>
<evidence type="ECO:0000259" key="6">
    <source>
        <dbReference type="PROSITE" id="PS50075"/>
    </source>
</evidence>
<sequence length="2148" mass="227929">MLNYGTQPDLLGPLTVAQRALWAAQELRPEVPFNFAGFLAIDHDVDTEKLMAACESAATRFGSPCARVALVEGEPVFVLDHSLPRTLNTLDLRAEPDPVAAARAWMDEDYRRPVDLVRDRLTNFMLLRISDGLCYFYLRTHHVLLDGYGTNNFIRHIADVYSGAAGATGEVDFSGFGVIRDADLKYQQSSRSAADAEYWKRVVHEPLEIVDLAGTQRSVPPRHQLVRELECTQRLAENHRFDVARVVATMAVFIAKTTGRRTISLSLPVSARTSAALKSCAGMVSNMVPLVIRVEDTDTIGALTGRVGTALVGALRHQQFRGFPDIIGDGARLDTNVEFGPVINVLGFAAPIYFGPSLATCNILTNFPIQDIAVNIYPQLDDGAPQVHFGWNPERYSDDEIARHITRLESLFDCLLVADPSTALREVSALDRGERDLVTSAWSGAAATAPVGVAPELLAAAVAADPDAMAVVDGTRGLSYRELDDSSTRLARALIEAGVGPESAVGVAMDRCLELVVAWWAVLKAGGAYVPLDPAHPAERISTVLDTVAAVCVLTRGADTLTGAGGRPVLPVDGLDLSGRSAEPIAGADRLAPLRAANTAHVIFTSGSTGAPKGVAVSHAGLLGVAAHRKVFGLTAGERLLMVASPTFDVSVGELLLAVGATATLVVAPPEASAGEPLAALLHEQRISAAVLTPTVLASLDRTRLTGVRTLIATGEACPAELATAWAPGRQMFNAYGPTEATIWATCSAPLAPGRPLGIGAPIPGVRALVLDAQLNPAPVGVVGELYLSGPALAHGYLGRADLTAERFVANPFGGAGTRMYRTGDRVCWGPDGQLRYLGRADGQVKIRGHRIELGEVQAALAALDGVTAAVVIAREDPPAAARLVGYITGGADPAQVRSRLGERLPAYLVPATIVAIDALPLTPNGKLDISGLPAPKYSAATYRAPADAVEKILADIYAEVLGLPRVGIDDSFFDMGGDSIMSMQVVARARAAGVMCRPRDIFVEQTVARLARVVTVATGDDHAADAGLGEVVATPIMRWLKSIDGPVDQFNQTMLVQAPAGVCEADVVAVLQALLDRHAMLRLRVDDDGAAGWSLSVPDAGSVDAGGCVRSVEVLSDEALIAARSRLNPGAGAMLSALWIASTSQLVLIVHHLAVDGVSWRILLEDLNIAWAQHRGGQPVSLPPGGTSFARWSSLLDEYARRPEVVAQADAWRRVSAAPAALPVVQSVDTHANAGRFSARLDVETTRTLLADVPAAFHVGVQDILLIAFGLAIAQLSGGGQTPIGIDVEGHGRQDELSAGVDLSRTVGWFTAKYPVALDVAGLDWAKVAAGDAALGAVIKRAKEQLRALPDGITYGLLRYLNPAVEFGDHDPAVMFNYLGRLAGATGLSDEVWRPSLDSLSATAVATSVPMPLTHTLALDAGTIDGETGPQLHAGWTWATTALDHTRVNRLNELWFEALTGICTHVRRGGGGLSPSDVAPARLTQQQIDDLEQHDRVADVLPLTPLQQGLLFHATAAQGDGVDLYAIQLAIGIAGPIDPHRLHEAVRAVVNRHPNLAARFCPDIDPPVQIIPAEPVVPWRYVDLGTDQVDVDERVHRMCAAERVAVCDLADPPVFRAALIRTAPDHHRFVLTNHHVVLDGSSLPILLHEIFAAYNDQRLPAPVAYRRFVTWLAGRDHDSAHAAWREVLAGFDTPTLVGSPHRQRLGRQGLVSRGLSEAATQALQQLARAHRTTVNTVLRAGWAQLLMSLTGQRDVVFGAAVSGRSADLPGVESMVGLLINTVPVRAQVTAATTVADLLGQLHNAYQQTLDHEHLALTEIHRVTGHDQLFDTLFVYENYPLGAAASMELGELAITGLTSHESTHYPLTLQATPGPELALGIEYDSAVFDTESVAALADRLERILLAMTADPSQRLSSVDLLDEREHARLNEMGNRAVLSRPAAGVSIPELFAAQVIRTPESTAITCAGRSMTYSELDQAADRLAHLLAGRGVGPGQSVALLLSRSAEAIMAILAVLKAGAAYLPIDPALPDARVGFLLNDAGPIAAITTAGLAGRLDGYDLQVIDVDVPVDARPSIAPPAPAAENVAHIIYTSGTTGVPKGVAVTHRNVTEFLRTLPADLSTGPGKVWSQWHSLVFDVSVWEIWGALL</sequence>
<dbReference type="EMBL" id="NCXM01000059">
    <property type="protein sequence ID" value="OSC19895.1"/>
    <property type="molecule type" value="Genomic_DNA"/>
</dbReference>
<keyword evidence="4" id="KW-0677">Repeat</keyword>
<evidence type="ECO:0000313" key="8">
    <source>
        <dbReference type="Proteomes" id="UP000242320"/>
    </source>
</evidence>
<dbReference type="GO" id="GO:0031177">
    <property type="term" value="F:phosphopantetheine binding"/>
    <property type="evidence" value="ECO:0007669"/>
    <property type="project" value="TreeGrafter"/>
</dbReference>
<dbReference type="Pfam" id="PF00550">
    <property type="entry name" value="PP-binding"/>
    <property type="match status" value="1"/>
</dbReference>
<dbReference type="UniPathway" id="UPA00011"/>
<dbReference type="Gene3D" id="2.30.38.10">
    <property type="entry name" value="Luciferase, Domain 3"/>
    <property type="match status" value="1"/>
</dbReference>
<dbReference type="GO" id="GO:0003824">
    <property type="term" value="F:catalytic activity"/>
    <property type="evidence" value="ECO:0007669"/>
    <property type="project" value="InterPro"/>
</dbReference>
<dbReference type="InterPro" id="IPR010071">
    <property type="entry name" value="AA_adenyl_dom"/>
</dbReference>
<dbReference type="GO" id="GO:0005737">
    <property type="term" value="C:cytoplasm"/>
    <property type="evidence" value="ECO:0007669"/>
    <property type="project" value="TreeGrafter"/>
</dbReference>
<dbReference type="InterPro" id="IPR010060">
    <property type="entry name" value="NRPS_synth"/>
</dbReference>
<dbReference type="InterPro" id="IPR009081">
    <property type="entry name" value="PP-bd_ACP"/>
</dbReference>
<dbReference type="Pfam" id="PF00668">
    <property type="entry name" value="Condensation"/>
    <property type="match status" value="3"/>
</dbReference>
<keyword evidence="2" id="KW-0596">Phosphopantetheine</keyword>
<dbReference type="Gene3D" id="3.30.559.10">
    <property type="entry name" value="Chloramphenicol acetyltransferase-like domain"/>
    <property type="match status" value="3"/>
</dbReference>
<organism evidence="7 8">
    <name type="scientific">Mycolicibacterium vulneris</name>
    <dbReference type="NCBI Taxonomy" id="547163"/>
    <lineage>
        <taxon>Bacteria</taxon>
        <taxon>Bacillati</taxon>
        <taxon>Actinomycetota</taxon>
        <taxon>Actinomycetes</taxon>
        <taxon>Mycobacteriales</taxon>
        <taxon>Mycobacteriaceae</taxon>
        <taxon>Mycolicibacterium</taxon>
    </lineage>
</organism>
<dbReference type="PROSITE" id="PS50075">
    <property type="entry name" value="CARRIER"/>
    <property type="match status" value="1"/>
</dbReference>
<evidence type="ECO:0000256" key="2">
    <source>
        <dbReference type="ARBA" id="ARBA00022450"/>
    </source>
</evidence>
<dbReference type="FunFam" id="3.40.50.980:FF:000001">
    <property type="entry name" value="Non-ribosomal peptide synthetase"/>
    <property type="match status" value="2"/>
</dbReference>
<dbReference type="Pfam" id="PF00501">
    <property type="entry name" value="AMP-binding"/>
    <property type="match status" value="2"/>
</dbReference>
<protein>
    <recommendedName>
        <fullName evidence="6">Carrier domain-containing protein</fullName>
    </recommendedName>
</protein>
<proteinExistence type="predicted"/>
<comment type="caution">
    <text evidence="7">The sequence shown here is derived from an EMBL/GenBank/DDBJ whole genome shotgun (WGS) entry which is preliminary data.</text>
</comment>
<dbReference type="InterPro" id="IPR000873">
    <property type="entry name" value="AMP-dep_synth/lig_dom"/>
</dbReference>
<dbReference type="Gene3D" id="3.30.559.30">
    <property type="entry name" value="Nonribosomal peptide synthetase, condensation domain"/>
    <property type="match status" value="3"/>
</dbReference>
<dbReference type="GO" id="GO:0008610">
    <property type="term" value="P:lipid biosynthetic process"/>
    <property type="evidence" value="ECO:0007669"/>
    <property type="project" value="UniProtKB-ARBA"/>
</dbReference>
<dbReference type="GO" id="GO:0043041">
    <property type="term" value="P:amino acid activation for nonribosomal peptide biosynthetic process"/>
    <property type="evidence" value="ECO:0007669"/>
    <property type="project" value="TreeGrafter"/>
</dbReference>
<dbReference type="Gene3D" id="1.10.1200.10">
    <property type="entry name" value="ACP-like"/>
    <property type="match status" value="1"/>
</dbReference>
<dbReference type="SUPFAM" id="SSF47336">
    <property type="entry name" value="ACP-like"/>
    <property type="match status" value="1"/>
</dbReference>
<keyword evidence="3" id="KW-0597">Phosphoprotein</keyword>
<accession>A0A1X2KHH1</accession>
<dbReference type="PROSITE" id="PS00455">
    <property type="entry name" value="AMP_BINDING"/>
    <property type="match status" value="2"/>
</dbReference>
<dbReference type="InterPro" id="IPR020845">
    <property type="entry name" value="AMP-binding_CS"/>
</dbReference>
<dbReference type="InterPro" id="IPR045851">
    <property type="entry name" value="AMP-bd_C_sf"/>
</dbReference>
<dbReference type="PANTHER" id="PTHR45527:SF1">
    <property type="entry name" value="FATTY ACID SYNTHASE"/>
    <property type="match status" value="1"/>
</dbReference>
<dbReference type="Gene3D" id="3.40.50.12780">
    <property type="entry name" value="N-terminal domain of ligase-like"/>
    <property type="match status" value="1"/>
</dbReference>
<dbReference type="CDD" id="cd19543">
    <property type="entry name" value="DCL_NRPS"/>
    <property type="match status" value="1"/>
</dbReference>
<dbReference type="InterPro" id="IPR001242">
    <property type="entry name" value="Condensation_dom"/>
</dbReference>
<dbReference type="RefSeq" id="WP_165762724.1">
    <property type="nucleotide sequence ID" value="NZ_NCXM01000059.1"/>
</dbReference>
<dbReference type="Gene3D" id="3.30.300.30">
    <property type="match status" value="1"/>
</dbReference>
<dbReference type="InterPro" id="IPR023213">
    <property type="entry name" value="CAT-like_dom_sf"/>
</dbReference>
<dbReference type="GO" id="GO:0017000">
    <property type="term" value="P:antibiotic biosynthetic process"/>
    <property type="evidence" value="ECO:0007669"/>
    <property type="project" value="UniProtKB-KW"/>
</dbReference>
<dbReference type="InterPro" id="IPR042099">
    <property type="entry name" value="ANL_N_sf"/>
</dbReference>
<name>A0A1X2KHH1_9MYCO</name>
<evidence type="ECO:0000256" key="4">
    <source>
        <dbReference type="ARBA" id="ARBA00022737"/>
    </source>
</evidence>
<keyword evidence="5" id="KW-0045">Antibiotic biosynthesis</keyword>
<feature type="domain" description="Carrier" evidence="6">
    <location>
        <begin position="945"/>
        <end position="1019"/>
    </location>
</feature>
<reference evidence="7 8" key="1">
    <citation type="submission" date="2017-04" db="EMBL/GenBank/DDBJ databases">
        <title>The new phylogeny of genus Mycobacterium.</title>
        <authorList>
            <person name="Tortoli E."/>
            <person name="Trovato A."/>
            <person name="Cirillo D.M."/>
        </authorList>
    </citation>
    <scope>NUCLEOTIDE SEQUENCE [LARGE SCALE GENOMIC DNA]</scope>
    <source>
        <strain evidence="7 8">DSM 45247</strain>
    </source>
</reference>
<dbReference type="InterPro" id="IPR036736">
    <property type="entry name" value="ACP-like_sf"/>
</dbReference>
<evidence type="ECO:0000256" key="3">
    <source>
        <dbReference type="ARBA" id="ARBA00022553"/>
    </source>
</evidence>
<dbReference type="Proteomes" id="UP000242320">
    <property type="component" value="Unassembled WGS sequence"/>
</dbReference>
<keyword evidence="8" id="KW-1185">Reference proteome</keyword>
<dbReference type="PROSITE" id="PS00012">
    <property type="entry name" value="PHOSPHOPANTETHEINE"/>
    <property type="match status" value="1"/>
</dbReference>
<feature type="non-terminal residue" evidence="7">
    <location>
        <position position="2148"/>
    </location>
</feature>
<dbReference type="Pfam" id="PF13193">
    <property type="entry name" value="AMP-binding_C"/>
    <property type="match status" value="1"/>
</dbReference>
<dbReference type="NCBIfam" id="TIGR01720">
    <property type="entry name" value="NRPS-para261"/>
    <property type="match status" value="1"/>
</dbReference>
<dbReference type="InterPro" id="IPR025110">
    <property type="entry name" value="AMP-bd_C"/>
</dbReference>
<dbReference type="GO" id="GO:0044550">
    <property type="term" value="P:secondary metabolite biosynthetic process"/>
    <property type="evidence" value="ECO:0007669"/>
    <property type="project" value="TreeGrafter"/>
</dbReference>
<dbReference type="SUPFAM" id="SSF52777">
    <property type="entry name" value="CoA-dependent acyltransferases"/>
    <property type="match status" value="6"/>
</dbReference>
<dbReference type="Gene3D" id="3.40.50.980">
    <property type="match status" value="2"/>
</dbReference>